<keyword evidence="2" id="KW-0472">Membrane</keyword>
<reference evidence="3" key="3">
    <citation type="submission" date="2015-04" db="UniProtKB">
        <authorList>
            <consortium name="EnsemblPlants"/>
        </authorList>
    </citation>
    <scope>IDENTIFICATION</scope>
</reference>
<organism evidence="3 4">
    <name type="scientific">Leersia perrieri</name>
    <dbReference type="NCBI Taxonomy" id="77586"/>
    <lineage>
        <taxon>Eukaryota</taxon>
        <taxon>Viridiplantae</taxon>
        <taxon>Streptophyta</taxon>
        <taxon>Embryophyta</taxon>
        <taxon>Tracheophyta</taxon>
        <taxon>Spermatophyta</taxon>
        <taxon>Magnoliopsida</taxon>
        <taxon>Liliopsida</taxon>
        <taxon>Poales</taxon>
        <taxon>Poaceae</taxon>
        <taxon>BOP clade</taxon>
        <taxon>Oryzoideae</taxon>
        <taxon>Oryzeae</taxon>
        <taxon>Oryzinae</taxon>
        <taxon>Leersia</taxon>
    </lineage>
</organism>
<feature type="transmembrane region" description="Helical" evidence="2">
    <location>
        <begin position="222"/>
        <end position="242"/>
    </location>
</feature>
<keyword evidence="4" id="KW-1185">Reference proteome</keyword>
<evidence type="ECO:0000256" key="2">
    <source>
        <dbReference type="SAM" id="Phobius"/>
    </source>
</evidence>
<protein>
    <submittedName>
        <fullName evidence="3">Uncharacterized protein</fullName>
    </submittedName>
</protein>
<reference evidence="3 4" key="1">
    <citation type="submission" date="2012-08" db="EMBL/GenBank/DDBJ databases">
        <title>Oryza genome evolution.</title>
        <authorList>
            <person name="Wing R.A."/>
        </authorList>
    </citation>
    <scope>NUCLEOTIDE SEQUENCE</scope>
</reference>
<feature type="transmembrane region" description="Helical" evidence="2">
    <location>
        <begin position="193"/>
        <end position="210"/>
    </location>
</feature>
<accession>A0A0D9V842</accession>
<keyword evidence="2" id="KW-1133">Transmembrane helix</keyword>
<keyword evidence="2" id="KW-0812">Transmembrane</keyword>
<dbReference type="EnsemblPlants" id="LPERR01G32810.1">
    <property type="protein sequence ID" value="LPERR01G32810.1"/>
    <property type="gene ID" value="LPERR01G32810"/>
</dbReference>
<dbReference type="Proteomes" id="UP000032180">
    <property type="component" value="Chromosome 1"/>
</dbReference>
<name>A0A0D9V842_9ORYZ</name>
<dbReference type="HOGENOM" id="CLU_069730_1_0_1"/>
<dbReference type="Gramene" id="LPERR01G32810.1">
    <property type="protein sequence ID" value="LPERR01G32810.1"/>
    <property type="gene ID" value="LPERR01G32810"/>
</dbReference>
<dbReference type="PANTHER" id="PTHR35469:SF4">
    <property type="entry name" value="TRANSMEMBRANE PROTEIN"/>
    <property type="match status" value="1"/>
</dbReference>
<dbReference type="eggNOG" id="ENOG502RZXQ">
    <property type="taxonomic scope" value="Eukaryota"/>
</dbReference>
<evidence type="ECO:0000313" key="3">
    <source>
        <dbReference type="EnsemblPlants" id="LPERR01G32810.1"/>
    </source>
</evidence>
<dbReference type="AlphaFoldDB" id="A0A0D9V842"/>
<evidence type="ECO:0000313" key="4">
    <source>
        <dbReference type="Proteomes" id="UP000032180"/>
    </source>
</evidence>
<feature type="region of interest" description="Disordered" evidence="1">
    <location>
        <begin position="125"/>
        <end position="161"/>
    </location>
</feature>
<sequence length="296" mass="32668">MESGGANARRRRLVERGSDRLAFITGQAHSLPSDPSPDSPLYIVDAASPQLSERQPSEGWIGDDRLSYINRLRKSEPGIHSTAEVQRENRKEKAPGNEGDLEKLKTSNAVPEIQQVNEMPFKRHGEDLRKNSHDGTASVQTMREMEPRPRCVPPNRSNQSDDAGWSIEALKENLNFTPHEITQAISATEYNRFLVSIIIAFLVVLSNWGLDIGGTITRVLVCTRPLLLLIIMDIAIVFTLLMENKDPNARGRPAGSNLGSADSLGQMLEIGLLLQKALTAVLMDCSVCAVIMICFI</sequence>
<reference evidence="4" key="2">
    <citation type="submission" date="2013-12" db="EMBL/GenBank/DDBJ databases">
        <authorList>
            <person name="Yu Y."/>
            <person name="Lee S."/>
            <person name="de Baynast K."/>
            <person name="Wissotski M."/>
            <person name="Liu L."/>
            <person name="Talag J."/>
            <person name="Goicoechea J."/>
            <person name="Angelova A."/>
            <person name="Jetty R."/>
            <person name="Kudrna D."/>
            <person name="Golser W."/>
            <person name="Rivera L."/>
            <person name="Zhang J."/>
            <person name="Wing R."/>
        </authorList>
    </citation>
    <scope>NUCLEOTIDE SEQUENCE</scope>
</reference>
<dbReference type="PANTHER" id="PTHR35469">
    <property type="entry name" value="TRANSMEMBRANE PROTEIN"/>
    <property type="match status" value="1"/>
</dbReference>
<evidence type="ECO:0000256" key="1">
    <source>
        <dbReference type="SAM" id="MobiDB-lite"/>
    </source>
</evidence>
<feature type="region of interest" description="Disordered" evidence="1">
    <location>
        <begin position="72"/>
        <end position="102"/>
    </location>
</feature>
<proteinExistence type="predicted"/>
<dbReference type="STRING" id="77586.A0A0D9V842"/>
<feature type="compositionally biased region" description="Basic and acidic residues" evidence="1">
    <location>
        <begin position="85"/>
        <end position="102"/>
    </location>
</feature>